<keyword evidence="7" id="KW-1015">Disulfide bond</keyword>
<dbReference type="AlphaFoldDB" id="A0A2P8R3J4"/>
<evidence type="ECO:0000256" key="2">
    <source>
        <dbReference type="ARBA" id="ARBA00008486"/>
    </source>
</evidence>
<comment type="catalytic activity">
    <reaction evidence="1">
        <text>a beta-lactam + H2O = a substituted beta-amino acid</text>
        <dbReference type="Rhea" id="RHEA:20401"/>
        <dbReference type="ChEBI" id="CHEBI:15377"/>
        <dbReference type="ChEBI" id="CHEBI:35627"/>
        <dbReference type="ChEBI" id="CHEBI:140347"/>
        <dbReference type="EC" id="3.5.2.6"/>
    </reaction>
</comment>
<evidence type="ECO:0000256" key="6">
    <source>
        <dbReference type="ARBA" id="ARBA00022803"/>
    </source>
</evidence>
<keyword evidence="4" id="KW-0677">Repeat</keyword>
<dbReference type="SMART" id="SM00671">
    <property type="entry name" value="SEL1"/>
    <property type="match status" value="3"/>
</dbReference>
<evidence type="ECO:0000256" key="4">
    <source>
        <dbReference type="ARBA" id="ARBA00022737"/>
    </source>
</evidence>
<evidence type="ECO:0000256" key="8">
    <source>
        <dbReference type="ARBA" id="ARBA00023251"/>
    </source>
</evidence>
<dbReference type="EC" id="3.5.2.6" evidence="3"/>
<evidence type="ECO:0000256" key="7">
    <source>
        <dbReference type="ARBA" id="ARBA00023157"/>
    </source>
</evidence>
<dbReference type="Pfam" id="PF08238">
    <property type="entry name" value="Sel1"/>
    <property type="match status" value="1"/>
</dbReference>
<keyword evidence="9" id="KW-0732">Signal</keyword>
<evidence type="ECO:0000256" key="5">
    <source>
        <dbReference type="ARBA" id="ARBA00022801"/>
    </source>
</evidence>
<comment type="similarity">
    <text evidence="2">Belongs to the hcp beta-lactamase family.</text>
</comment>
<keyword evidence="6" id="KW-0802">TPR repeat</keyword>
<dbReference type="InterPro" id="IPR006597">
    <property type="entry name" value="Sel1-like"/>
</dbReference>
<comment type="caution">
    <text evidence="10">The sequence shown here is derived from an EMBL/GenBank/DDBJ whole genome shotgun (WGS) entry which is preliminary data.</text>
</comment>
<gene>
    <name evidence="10" type="ORF">CQ405_00490</name>
</gene>
<evidence type="ECO:0000256" key="1">
    <source>
        <dbReference type="ARBA" id="ARBA00001526"/>
    </source>
</evidence>
<proteinExistence type="inferred from homology"/>
<accession>A0A2P8R3J4</accession>
<dbReference type="EMBL" id="PDHH01000001">
    <property type="protein sequence ID" value="PSM53064.1"/>
    <property type="molecule type" value="Genomic_DNA"/>
</dbReference>
<protein>
    <recommendedName>
        <fullName evidence="3">beta-lactamase</fullName>
        <ecNumber evidence="3">3.5.2.6</ecNumber>
    </recommendedName>
</protein>
<organism evidence="10 11">
    <name type="scientific">Campylobacter blaseri</name>
    <dbReference type="NCBI Taxonomy" id="2042961"/>
    <lineage>
        <taxon>Bacteria</taxon>
        <taxon>Pseudomonadati</taxon>
        <taxon>Campylobacterota</taxon>
        <taxon>Epsilonproteobacteria</taxon>
        <taxon>Campylobacterales</taxon>
        <taxon>Campylobacteraceae</taxon>
        <taxon>Campylobacter</taxon>
    </lineage>
</organism>
<dbReference type="InterPro" id="IPR011990">
    <property type="entry name" value="TPR-like_helical_dom_sf"/>
</dbReference>
<dbReference type="PANTHER" id="PTHR13891:SF1">
    <property type="entry name" value="CYTOCHROME C OXIDASE ASSEMBLY FACTOR 7"/>
    <property type="match status" value="1"/>
</dbReference>
<dbReference type="GO" id="GO:0046677">
    <property type="term" value="P:response to antibiotic"/>
    <property type="evidence" value="ECO:0007669"/>
    <property type="project" value="UniProtKB-KW"/>
</dbReference>
<name>A0A2P8R3J4_9BACT</name>
<dbReference type="InterPro" id="IPR040239">
    <property type="entry name" value="HcpB-like"/>
</dbReference>
<keyword evidence="5" id="KW-0378">Hydrolase</keyword>
<dbReference type="PANTHER" id="PTHR13891">
    <property type="entry name" value="CYTOCHROME C OXIDASE ASSEMBLY FACTOR 7"/>
    <property type="match status" value="1"/>
</dbReference>
<feature type="chain" id="PRO_5039952533" description="beta-lactamase" evidence="9">
    <location>
        <begin position="21"/>
        <end position="144"/>
    </location>
</feature>
<evidence type="ECO:0000313" key="11">
    <source>
        <dbReference type="Proteomes" id="UP000240535"/>
    </source>
</evidence>
<dbReference type="SUPFAM" id="SSF81901">
    <property type="entry name" value="HCP-like"/>
    <property type="match status" value="1"/>
</dbReference>
<evidence type="ECO:0000256" key="3">
    <source>
        <dbReference type="ARBA" id="ARBA00012865"/>
    </source>
</evidence>
<sequence>MKKIYAFLMILIFCSSSLFAQNKYQKYVEKCEHGDSWACAEVGMTNYKHDNLEEALIYFDKGCKIKFSIGCELKAFFNKSQKPKEAFDVFQRACDNNSSYSCLNLAMMYEYGEYVEKNITKATKLFSKSCKLGDKQACYYLNLR</sequence>
<keyword evidence="8" id="KW-0046">Antibiotic resistance</keyword>
<reference evidence="11" key="1">
    <citation type="submission" date="2017-10" db="EMBL/GenBank/DDBJ databases">
        <title>Campylobacter species from seals.</title>
        <authorList>
            <person name="Gilbert M.J."/>
            <person name="Zomer A.L."/>
            <person name="Timmerman A.J."/>
            <person name="Duim B."/>
            <person name="Wagenaar J.A."/>
        </authorList>
    </citation>
    <scope>NUCLEOTIDE SEQUENCE [LARGE SCALE GENOMIC DNA]</scope>
    <source>
        <strain evidence="11">17S00004-5</strain>
    </source>
</reference>
<keyword evidence="11" id="KW-1185">Reference proteome</keyword>
<dbReference type="GO" id="GO:0008800">
    <property type="term" value="F:beta-lactamase activity"/>
    <property type="evidence" value="ECO:0007669"/>
    <property type="project" value="UniProtKB-EC"/>
</dbReference>
<evidence type="ECO:0000256" key="9">
    <source>
        <dbReference type="SAM" id="SignalP"/>
    </source>
</evidence>
<feature type="signal peptide" evidence="9">
    <location>
        <begin position="1"/>
        <end position="20"/>
    </location>
</feature>
<dbReference type="Gene3D" id="1.25.40.10">
    <property type="entry name" value="Tetratricopeptide repeat domain"/>
    <property type="match status" value="1"/>
</dbReference>
<evidence type="ECO:0000313" key="10">
    <source>
        <dbReference type="EMBL" id="PSM53064.1"/>
    </source>
</evidence>
<dbReference type="RefSeq" id="WP_106869474.1">
    <property type="nucleotide sequence ID" value="NZ_CP053841.1"/>
</dbReference>
<dbReference type="OrthoDB" id="9772133at2"/>
<dbReference type="Proteomes" id="UP000240535">
    <property type="component" value="Unassembled WGS sequence"/>
</dbReference>